<dbReference type="Gene3D" id="3.40.250.10">
    <property type="entry name" value="Rhodanese-like domain"/>
    <property type="match status" value="1"/>
</dbReference>
<organism evidence="13">
    <name type="scientific">Eremomyces bilateralis CBS 781.70</name>
    <dbReference type="NCBI Taxonomy" id="1392243"/>
    <lineage>
        <taxon>Eukaryota</taxon>
        <taxon>Fungi</taxon>
        <taxon>Dikarya</taxon>
        <taxon>Ascomycota</taxon>
        <taxon>Pezizomycotina</taxon>
        <taxon>Dothideomycetes</taxon>
        <taxon>Dothideomycetes incertae sedis</taxon>
        <taxon>Eremomycetales</taxon>
        <taxon>Eremomycetaceae</taxon>
        <taxon>Eremomyces</taxon>
    </lineage>
</organism>
<evidence type="ECO:0000256" key="6">
    <source>
        <dbReference type="ARBA" id="ARBA00022912"/>
    </source>
</evidence>
<proteinExistence type="inferred from homology"/>
<dbReference type="GO" id="GO:0000086">
    <property type="term" value="P:G2/M transition of mitotic cell cycle"/>
    <property type="evidence" value="ECO:0007669"/>
    <property type="project" value="TreeGrafter"/>
</dbReference>
<dbReference type="FunFam" id="3.40.250.10:FF:000021">
    <property type="entry name" value="M-phase inducer phosphatase cdc-25.2"/>
    <property type="match status" value="1"/>
</dbReference>
<dbReference type="Pfam" id="PF00581">
    <property type="entry name" value="Rhodanese"/>
    <property type="match status" value="1"/>
</dbReference>
<evidence type="ECO:0000256" key="5">
    <source>
        <dbReference type="ARBA" id="ARBA00022801"/>
    </source>
</evidence>
<keyword evidence="4 10" id="KW-0498">Mitosis</keyword>
<evidence type="ECO:0000259" key="12">
    <source>
        <dbReference type="PROSITE" id="PS50206"/>
    </source>
</evidence>
<dbReference type="EC" id="3.1.3.48" evidence="2 10"/>
<evidence type="ECO:0000256" key="1">
    <source>
        <dbReference type="ARBA" id="ARBA00011065"/>
    </source>
</evidence>
<dbReference type="InterPro" id="IPR036873">
    <property type="entry name" value="Rhodanese-like_dom_sf"/>
</dbReference>
<keyword evidence="7 10" id="KW-0131">Cell cycle</keyword>
<evidence type="ECO:0000256" key="4">
    <source>
        <dbReference type="ARBA" id="ARBA00022776"/>
    </source>
</evidence>
<keyword evidence="3 10" id="KW-0132">Cell division</keyword>
<accession>A0A6G1FYK7</accession>
<evidence type="ECO:0000256" key="3">
    <source>
        <dbReference type="ARBA" id="ARBA00022618"/>
    </source>
</evidence>
<dbReference type="GO" id="GO:0010971">
    <property type="term" value="P:positive regulation of G2/M transition of mitotic cell cycle"/>
    <property type="evidence" value="ECO:0007669"/>
    <property type="project" value="TreeGrafter"/>
</dbReference>
<dbReference type="Proteomes" id="UP000504638">
    <property type="component" value="Unplaced"/>
</dbReference>
<dbReference type="CDD" id="cd01530">
    <property type="entry name" value="Cdc25"/>
    <property type="match status" value="1"/>
</dbReference>
<evidence type="ECO:0000256" key="7">
    <source>
        <dbReference type="ARBA" id="ARBA00023306"/>
    </source>
</evidence>
<dbReference type="PANTHER" id="PTHR10828:SF17">
    <property type="entry name" value="PROTEIN-TYROSINE-PHOSPHATASE"/>
    <property type="match status" value="1"/>
</dbReference>
<dbReference type="PANTHER" id="PTHR10828">
    <property type="entry name" value="M-PHASE INDUCER PHOSPHATASE DUAL SPECIFICITY PHOSPHATASE CDC25"/>
    <property type="match status" value="1"/>
</dbReference>
<evidence type="ECO:0000313" key="13">
    <source>
        <dbReference type="EMBL" id="KAF1810781.1"/>
    </source>
</evidence>
<dbReference type="GO" id="GO:0005737">
    <property type="term" value="C:cytoplasm"/>
    <property type="evidence" value="ECO:0007669"/>
    <property type="project" value="TreeGrafter"/>
</dbReference>
<gene>
    <name evidence="13 15" type="ORF">P152DRAFT_82727</name>
</gene>
<keyword evidence="14" id="KW-1185">Reference proteome</keyword>
<dbReference type="InterPro" id="IPR001763">
    <property type="entry name" value="Rhodanese-like_dom"/>
</dbReference>
<dbReference type="EMBL" id="ML975164">
    <property type="protein sequence ID" value="KAF1810781.1"/>
    <property type="molecule type" value="Genomic_DNA"/>
</dbReference>
<evidence type="ECO:0000313" key="14">
    <source>
        <dbReference type="Proteomes" id="UP000504638"/>
    </source>
</evidence>
<dbReference type="PROSITE" id="PS50206">
    <property type="entry name" value="RHODANESE_3"/>
    <property type="match status" value="1"/>
</dbReference>
<name>A0A6G1FYK7_9PEZI</name>
<dbReference type="GO" id="GO:0110032">
    <property type="term" value="P:positive regulation of G2/MI transition of meiotic cell cycle"/>
    <property type="evidence" value="ECO:0007669"/>
    <property type="project" value="TreeGrafter"/>
</dbReference>
<dbReference type="SUPFAM" id="SSF52821">
    <property type="entry name" value="Rhodanese/Cell cycle control phosphatase"/>
    <property type="match status" value="1"/>
</dbReference>
<comment type="catalytic activity">
    <reaction evidence="8 10">
        <text>O-phospho-L-tyrosyl-[protein] + H2O = L-tyrosyl-[protein] + phosphate</text>
        <dbReference type="Rhea" id="RHEA:10684"/>
        <dbReference type="Rhea" id="RHEA-COMP:10136"/>
        <dbReference type="Rhea" id="RHEA-COMP:20101"/>
        <dbReference type="ChEBI" id="CHEBI:15377"/>
        <dbReference type="ChEBI" id="CHEBI:43474"/>
        <dbReference type="ChEBI" id="CHEBI:46858"/>
        <dbReference type="ChEBI" id="CHEBI:61978"/>
        <dbReference type="EC" id="3.1.3.48"/>
    </reaction>
</comment>
<dbReference type="OrthoDB" id="26523at2759"/>
<dbReference type="PRINTS" id="PR00716">
    <property type="entry name" value="MPIPHPHTASE"/>
</dbReference>
<protein>
    <recommendedName>
        <fullName evidence="9 10">M-phase inducer phosphatase</fullName>
        <ecNumber evidence="2 10">3.1.3.48</ecNumber>
    </recommendedName>
</protein>
<reference evidence="15" key="2">
    <citation type="submission" date="2020-04" db="EMBL/GenBank/DDBJ databases">
        <authorList>
            <consortium name="NCBI Genome Project"/>
        </authorList>
    </citation>
    <scope>NUCLEOTIDE SEQUENCE</scope>
    <source>
        <strain evidence="15">CBS 781.70</strain>
    </source>
</reference>
<keyword evidence="5 10" id="KW-0378">Hydrolase</keyword>
<dbReference type="GO" id="GO:0005634">
    <property type="term" value="C:nucleus"/>
    <property type="evidence" value="ECO:0007669"/>
    <property type="project" value="TreeGrafter"/>
</dbReference>
<keyword evidence="6 10" id="KW-0904">Protein phosphatase</keyword>
<dbReference type="GO" id="GO:0051301">
    <property type="term" value="P:cell division"/>
    <property type="evidence" value="ECO:0007669"/>
    <property type="project" value="UniProtKB-UniRule"/>
</dbReference>
<reference evidence="13 15" key="1">
    <citation type="submission" date="2020-01" db="EMBL/GenBank/DDBJ databases">
        <authorList>
            <consortium name="DOE Joint Genome Institute"/>
            <person name="Haridas S."/>
            <person name="Albert R."/>
            <person name="Binder M."/>
            <person name="Bloem J."/>
            <person name="Labutti K."/>
            <person name="Salamov A."/>
            <person name="Andreopoulos B."/>
            <person name="Baker S.E."/>
            <person name="Barry K."/>
            <person name="Bills G."/>
            <person name="Bluhm B.H."/>
            <person name="Cannon C."/>
            <person name="Castanera R."/>
            <person name="Culley D.E."/>
            <person name="Daum C."/>
            <person name="Ezra D."/>
            <person name="Gonzalez J.B."/>
            <person name="Henrissat B."/>
            <person name="Kuo A."/>
            <person name="Liang C."/>
            <person name="Lipzen A."/>
            <person name="Lutzoni F."/>
            <person name="Magnuson J."/>
            <person name="Mondo S."/>
            <person name="Nolan M."/>
            <person name="Ohm R."/>
            <person name="Pangilinan J."/>
            <person name="Park H.-J."/>
            <person name="Ramirez L."/>
            <person name="Alfaro M."/>
            <person name="Sun H."/>
            <person name="Tritt A."/>
            <person name="Yoshinaga Y."/>
            <person name="Zwiers L.-H."/>
            <person name="Turgeon B.G."/>
            <person name="Goodwin S.B."/>
            <person name="Spatafora J.W."/>
            <person name="Crous P.W."/>
            <person name="Grigoriev I.V."/>
        </authorList>
    </citation>
    <scope>NUCLEOTIDE SEQUENCE</scope>
    <source>
        <strain evidence="13 15">CBS 781.70</strain>
    </source>
</reference>
<evidence type="ECO:0000256" key="2">
    <source>
        <dbReference type="ARBA" id="ARBA00013064"/>
    </source>
</evidence>
<evidence type="ECO:0000256" key="8">
    <source>
        <dbReference type="ARBA" id="ARBA00051722"/>
    </source>
</evidence>
<feature type="region of interest" description="Disordered" evidence="11">
    <location>
        <begin position="266"/>
        <end position="295"/>
    </location>
</feature>
<evidence type="ECO:0000256" key="10">
    <source>
        <dbReference type="RuleBase" id="RU368028"/>
    </source>
</evidence>
<reference evidence="15" key="3">
    <citation type="submission" date="2025-04" db="UniProtKB">
        <authorList>
            <consortium name="RefSeq"/>
        </authorList>
    </citation>
    <scope>IDENTIFICATION</scope>
    <source>
        <strain evidence="15">CBS 781.70</strain>
    </source>
</reference>
<feature type="compositionally biased region" description="Polar residues" evidence="11">
    <location>
        <begin position="266"/>
        <end position="280"/>
    </location>
</feature>
<comment type="function">
    <text evidence="10">Tyrosine protein phosphatase which functions as a dosage-dependent inducer of mitotic progression.</text>
</comment>
<dbReference type="SMART" id="SM00450">
    <property type="entry name" value="RHOD"/>
    <property type="match status" value="1"/>
</dbReference>
<dbReference type="RefSeq" id="XP_033532412.1">
    <property type="nucleotide sequence ID" value="XM_033683274.1"/>
</dbReference>
<dbReference type="GeneID" id="54423844"/>
<dbReference type="AlphaFoldDB" id="A0A6G1FYK7"/>
<sequence length="562" mass="63217">MELSSPLAAIQPNVWKLGGRFESSSQLGPNSFNFRDMSMKRHTSNENKDYFATSKPLRGSSPSASLAADLSSNFHIDQSPQLPPTPRRSLFTSNIFKDFASRDGATTPPIRFKGSTTPPIPSSPGFGYDIMVSSPLPHKPAARVSEIKFQISSPDSREDMIFPTDTQDCFTSMPRNESFRFENRRPFPRPSLNRTKCLSAYNVPRSRPENQLPPFKFGGGVTNISVSPNTLSLDDAFMASPPAKMPASPQLMGPPRSRPSFLNTNNTRGNGSPLSGQVKRSQCPFPRPRKQFRRSNSMFEHPGDVMKQDSSPFQGNALPTVMDVDDAYQLKLPHSLQPHEPDSLPRLDADTMIRVLDGEFAHLFDNTVVVDCRFEYEFDGGHIDGADNYNDKDKLARELFDCPSPSQRTLLILHCEYSVHRAPLMAKYIRAQDRAVNANHYPRLTYPEVYILDGGYSAFFNAHRTRCVPQSYVEMGSKEHERACERGMDRLRQRKKLSRAQTYAFGQRNITGMTLGGIQESPTAPQGRSQSHRMVLGRQDDWAEANNVFDTRRSLTKRMASY</sequence>
<evidence type="ECO:0000313" key="15">
    <source>
        <dbReference type="RefSeq" id="XP_033532412.1"/>
    </source>
</evidence>
<evidence type="ECO:0000256" key="11">
    <source>
        <dbReference type="SAM" id="MobiDB-lite"/>
    </source>
</evidence>
<evidence type="ECO:0000256" key="9">
    <source>
        <dbReference type="ARBA" id="ARBA00067190"/>
    </source>
</evidence>
<feature type="domain" description="Rhodanese" evidence="12">
    <location>
        <begin position="363"/>
        <end position="468"/>
    </location>
</feature>
<dbReference type="GO" id="GO:0004725">
    <property type="term" value="F:protein tyrosine phosphatase activity"/>
    <property type="evidence" value="ECO:0007669"/>
    <property type="project" value="UniProtKB-UniRule"/>
</dbReference>
<dbReference type="InterPro" id="IPR000751">
    <property type="entry name" value="MPI_Phosphatase"/>
</dbReference>
<comment type="similarity">
    <text evidence="1 10">Belongs to the MPI phosphatase family.</text>
</comment>